<dbReference type="AlphaFoldDB" id="A0AAJ5WTR3"/>
<gene>
    <name evidence="3" type="ORF">P0Y53_00675</name>
</gene>
<dbReference type="Pfam" id="PF03372">
    <property type="entry name" value="Exo_endo_phos"/>
    <property type="match status" value="1"/>
</dbReference>
<feature type="chain" id="PRO_5042540231" evidence="1">
    <location>
        <begin position="19"/>
        <end position="293"/>
    </location>
</feature>
<dbReference type="GO" id="GO:0016020">
    <property type="term" value="C:membrane"/>
    <property type="evidence" value="ECO:0007669"/>
    <property type="project" value="GOC"/>
</dbReference>
<proteinExistence type="predicted"/>
<dbReference type="InterPro" id="IPR036691">
    <property type="entry name" value="Endo/exonu/phosph_ase_sf"/>
</dbReference>
<dbReference type="SUPFAM" id="SSF56219">
    <property type="entry name" value="DNase I-like"/>
    <property type="match status" value="1"/>
</dbReference>
<evidence type="ECO:0000313" key="3">
    <source>
        <dbReference type="EMBL" id="WEK35999.1"/>
    </source>
</evidence>
<dbReference type="EMBL" id="CP119311">
    <property type="protein sequence ID" value="WEK35999.1"/>
    <property type="molecule type" value="Genomic_DNA"/>
</dbReference>
<dbReference type="PANTHER" id="PTHR14859:SF15">
    <property type="entry name" value="ENDONUCLEASE_EXONUCLEASE_PHOSPHATASE DOMAIN-CONTAINING PROTEIN"/>
    <property type="match status" value="1"/>
</dbReference>
<keyword evidence="3" id="KW-0378">Hydrolase</keyword>
<feature type="signal peptide" evidence="1">
    <location>
        <begin position="1"/>
        <end position="18"/>
    </location>
</feature>
<dbReference type="InterPro" id="IPR005135">
    <property type="entry name" value="Endo/exonuclease/phosphatase"/>
</dbReference>
<dbReference type="GO" id="GO:0004519">
    <property type="term" value="F:endonuclease activity"/>
    <property type="evidence" value="ECO:0007669"/>
    <property type="project" value="UniProtKB-KW"/>
</dbReference>
<protein>
    <submittedName>
        <fullName evidence="3">Endonuclease/exonuclease/phosphatase family protein</fullName>
    </submittedName>
</protein>
<reference evidence="3" key="1">
    <citation type="submission" date="2023-03" db="EMBL/GenBank/DDBJ databases">
        <title>Andean soil-derived lignocellulolytic bacterial consortium as a source of novel taxa and putative plastic-active enzymes.</title>
        <authorList>
            <person name="Diaz-Garcia L."/>
            <person name="Chuvochina M."/>
            <person name="Feuerriegel G."/>
            <person name="Bunk B."/>
            <person name="Sproer C."/>
            <person name="Streit W.R."/>
            <person name="Rodriguez L.M."/>
            <person name="Overmann J."/>
            <person name="Jimenez D.J."/>
        </authorList>
    </citation>
    <scope>NUCLEOTIDE SEQUENCE</scope>
    <source>
        <strain evidence="3">MAG 7</strain>
    </source>
</reference>
<evidence type="ECO:0000313" key="4">
    <source>
        <dbReference type="Proteomes" id="UP001220610"/>
    </source>
</evidence>
<name>A0AAJ5WTR3_9BACT</name>
<evidence type="ECO:0000256" key="1">
    <source>
        <dbReference type="SAM" id="SignalP"/>
    </source>
</evidence>
<dbReference type="PROSITE" id="PS51257">
    <property type="entry name" value="PROKAR_LIPOPROTEIN"/>
    <property type="match status" value="1"/>
</dbReference>
<organism evidence="3 4">
    <name type="scientific">Candidatus Pseudobacter hemicellulosilyticus</name>
    <dbReference type="NCBI Taxonomy" id="3121375"/>
    <lineage>
        <taxon>Bacteria</taxon>
        <taxon>Pseudomonadati</taxon>
        <taxon>Bacteroidota</taxon>
        <taxon>Chitinophagia</taxon>
        <taxon>Chitinophagales</taxon>
        <taxon>Chitinophagaceae</taxon>
        <taxon>Pseudobacter</taxon>
    </lineage>
</organism>
<accession>A0AAJ5WTR3</accession>
<keyword evidence="3" id="KW-0540">Nuclease</keyword>
<dbReference type="Proteomes" id="UP001220610">
    <property type="component" value="Chromosome"/>
</dbReference>
<keyword evidence="3" id="KW-0255">Endonuclease</keyword>
<dbReference type="InterPro" id="IPR051916">
    <property type="entry name" value="GPI-anchor_lipid_remodeler"/>
</dbReference>
<keyword evidence="1" id="KW-0732">Signal</keyword>
<dbReference type="PANTHER" id="PTHR14859">
    <property type="entry name" value="CALCOFLUOR WHITE HYPERSENSITIVE PROTEIN PRECURSOR"/>
    <property type="match status" value="1"/>
</dbReference>
<dbReference type="Gene3D" id="3.60.10.10">
    <property type="entry name" value="Endonuclease/exonuclease/phosphatase"/>
    <property type="match status" value="1"/>
</dbReference>
<feature type="domain" description="Endonuclease/exonuclease/phosphatase" evidence="2">
    <location>
        <begin position="59"/>
        <end position="282"/>
    </location>
</feature>
<sequence>MMMQRTIPFFLAAFVLLAACNKDPYMPDGPATRVELVNSDATHGGKNDAQDKLAGIRYMTYNIRHCSPPSAPGTVDVAAIAKVINDSDADIIFLQEVDKNTGRDGYSGDQAQDLATRTSRNVAFFSAISYQKGFYGVAILSKYPLKSIKKYFLTKEQADHEQRVLGTAIVDLPGIDSLVVGVTHLQHNSNGSRVQQVKEVTNILGREETAVLVGGDLNENPSATDFFSVWDATFTRTCTGGCGNTYSAQSPTSQIDHLAFRPAAAFSVQSHTVISEPYASDHLPVVANLKFNR</sequence>
<evidence type="ECO:0000259" key="2">
    <source>
        <dbReference type="Pfam" id="PF03372"/>
    </source>
</evidence>
<dbReference type="GO" id="GO:0006506">
    <property type="term" value="P:GPI anchor biosynthetic process"/>
    <property type="evidence" value="ECO:0007669"/>
    <property type="project" value="TreeGrafter"/>
</dbReference>